<proteinExistence type="predicted"/>
<keyword evidence="2" id="KW-1185">Reference proteome</keyword>
<organism evidence="1 2">
    <name type="scientific">Tanacetum coccineum</name>
    <dbReference type="NCBI Taxonomy" id="301880"/>
    <lineage>
        <taxon>Eukaryota</taxon>
        <taxon>Viridiplantae</taxon>
        <taxon>Streptophyta</taxon>
        <taxon>Embryophyta</taxon>
        <taxon>Tracheophyta</taxon>
        <taxon>Spermatophyta</taxon>
        <taxon>Magnoliopsida</taxon>
        <taxon>eudicotyledons</taxon>
        <taxon>Gunneridae</taxon>
        <taxon>Pentapetalae</taxon>
        <taxon>asterids</taxon>
        <taxon>campanulids</taxon>
        <taxon>Asterales</taxon>
        <taxon>Asteraceae</taxon>
        <taxon>Asteroideae</taxon>
        <taxon>Anthemideae</taxon>
        <taxon>Anthemidinae</taxon>
        <taxon>Tanacetum</taxon>
    </lineage>
</organism>
<protein>
    <submittedName>
        <fullName evidence="1">Uncharacterized protein</fullName>
    </submittedName>
</protein>
<reference evidence="1" key="2">
    <citation type="submission" date="2022-01" db="EMBL/GenBank/DDBJ databases">
        <authorList>
            <person name="Yamashiro T."/>
            <person name="Shiraishi A."/>
            <person name="Satake H."/>
            <person name="Nakayama K."/>
        </authorList>
    </citation>
    <scope>NUCLEOTIDE SEQUENCE</scope>
</reference>
<dbReference type="EMBL" id="BQNB010014883">
    <property type="protein sequence ID" value="GJT33498.1"/>
    <property type="molecule type" value="Genomic_DNA"/>
</dbReference>
<dbReference type="Proteomes" id="UP001151760">
    <property type="component" value="Unassembled WGS sequence"/>
</dbReference>
<name>A0ABQ5D4M4_9ASTR</name>
<evidence type="ECO:0000313" key="2">
    <source>
        <dbReference type="Proteomes" id="UP001151760"/>
    </source>
</evidence>
<sequence>MKESRLDVLIIDVFCVMEFDGGVKGGGGDEGIDVVVLLVLSADVYDELKLLFGGESGGSVLIDSVLFEVFEVSVVGGFWPKKMQGMALALNLSDVCWCAKAWHPMTLRVNVTDPVMGDSKLLLPLDMINTPLSTTHKYLWLIRTEAMTLYFLALT</sequence>
<evidence type="ECO:0000313" key="1">
    <source>
        <dbReference type="EMBL" id="GJT33498.1"/>
    </source>
</evidence>
<reference evidence="1" key="1">
    <citation type="journal article" date="2022" name="Int. J. Mol. Sci.">
        <title>Draft Genome of Tanacetum Coccineum: Genomic Comparison of Closely Related Tanacetum-Family Plants.</title>
        <authorList>
            <person name="Yamashiro T."/>
            <person name="Shiraishi A."/>
            <person name="Nakayama K."/>
            <person name="Satake H."/>
        </authorList>
    </citation>
    <scope>NUCLEOTIDE SEQUENCE</scope>
</reference>
<comment type="caution">
    <text evidence="1">The sequence shown here is derived from an EMBL/GenBank/DDBJ whole genome shotgun (WGS) entry which is preliminary data.</text>
</comment>
<gene>
    <name evidence="1" type="ORF">Tco_0923917</name>
</gene>
<accession>A0ABQ5D4M4</accession>